<dbReference type="InterPro" id="IPR018713">
    <property type="entry name" value="MPAB/Lcp_cat_dom"/>
</dbReference>
<dbReference type="PANTHER" id="PTHR36151">
    <property type="entry name" value="BLR2777 PROTEIN"/>
    <property type="match status" value="1"/>
</dbReference>
<keyword evidence="3" id="KW-1185">Reference proteome</keyword>
<evidence type="ECO:0000313" key="3">
    <source>
        <dbReference type="Proteomes" id="UP000649289"/>
    </source>
</evidence>
<organism evidence="2 3">
    <name type="scientific">Nocardioides hwasunensis</name>
    <dbReference type="NCBI Taxonomy" id="397258"/>
    <lineage>
        <taxon>Bacteria</taxon>
        <taxon>Bacillati</taxon>
        <taxon>Actinomycetota</taxon>
        <taxon>Actinomycetes</taxon>
        <taxon>Propionibacteriales</taxon>
        <taxon>Nocardioidaceae</taxon>
        <taxon>Nocardioides</taxon>
    </lineage>
</organism>
<proteinExistence type="predicted"/>
<sequence length="308" mass="32841">MQRAGQASPASLGTVSLRDRVGAEIFRKVAGPDGPRQRERVHSTPGPRWFEPGSPITRVHGDASMFVGGIRAIMLQSLHPAAMQGVADHSGYRGDMWGRLAQVSTYIAMTTFGAESDARAVIRAVQRAHESVTGTMPDGTPYAASDPHLLGWVHAAEIDSFLVAHDRFGQRPLVGLERDEYVAQAAHVAAVLGVVDPPTSESGLRATLAAYAPELRGTPAARDAISFLVWHPDLPLAARPAYLSLVGAAVSLTSESARRELGLPHPPVLDKALDQTVGRALGKVSTGAIRWAMTSGREQARTMEEARA</sequence>
<dbReference type="PANTHER" id="PTHR36151:SF3">
    <property type="entry name" value="ER-BOUND OXYGENASE MPAB_MPAB'_RUBBER OXYGENASE CATALYTIC DOMAIN-CONTAINING PROTEIN"/>
    <property type="match status" value="1"/>
</dbReference>
<comment type="caution">
    <text evidence="2">The sequence shown here is derived from an EMBL/GenBank/DDBJ whole genome shotgun (WGS) entry which is preliminary data.</text>
</comment>
<feature type="domain" description="ER-bound oxygenase mpaB/mpaB'/Rubber oxygenase catalytic" evidence="1">
    <location>
        <begin position="58"/>
        <end position="273"/>
    </location>
</feature>
<reference evidence="2 3" key="1">
    <citation type="submission" date="2020-09" db="EMBL/GenBank/DDBJ databases">
        <title>novel species in genus Nocardioides.</title>
        <authorList>
            <person name="Zhang G."/>
        </authorList>
    </citation>
    <scope>NUCLEOTIDE SEQUENCE [LARGE SCALE GENOMIC DNA]</scope>
    <source>
        <strain evidence="2 3">19197</strain>
    </source>
</reference>
<evidence type="ECO:0000259" key="1">
    <source>
        <dbReference type="Pfam" id="PF09995"/>
    </source>
</evidence>
<protein>
    <submittedName>
        <fullName evidence="2">DUF2236 domain-containing protein</fullName>
    </submittedName>
</protein>
<dbReference type="Proteomes" id="UP000649289">
    <property type="component" value="Unassembled WGS sequence"/>
</dbReference>
<dbReference type="EMBL" id="JACXYY010000002">
    <property type="protein sequence ID" value="MBD3913954.1"/>
    <property type="molecule type" value="Genomic_DNA"/>
</dbReference>
<dbReference type="Pfam" id="PF09995">
    <property type="entry name" value="MPAB_Lcp_cat"/>
    <property type="match status" value="1"/>
</dbReference>
<gene>
    <name evidence="2" type="ORF">IEZ25_04955</name>
</gene>
<evidence type="ECO:0000313" key="2">
    <source>
        <dbReference type="EMBL" id="MBD3913954.1"/>
    </source>
</evidence>
<name>A0ABR8MIN0_9ACTN</name>
<accession>A0ABR8MIN0</accession>